<name>A0AAD2GUL4_9AGAR</name>
<evidence type="ECO:0008006" key="3">
    <source>
        <dbReference type="Google" id="ProtNLM"/>
    </source>
</evidence>
<comment type="caution">
    <text evidence="1">The sequence shown here is derived from an EMBL/GenBank/DDBJ whole genome shotgun (WGS) entry which is preliminary data.</text>
</comment>
<dbReference type="Proteomes" id="UP001295794">
    <property type="component" value="Unassembled WGS sequence"/>
</dbReference>
<evidence type="ECO:0000313" key="1">
    <source>
        <dbReference type="EMBL" id="CAK5263871.1"/>
    </source>
</evidence>
<dbReference type="AlphaFoldDB" id="A0AAD2GUL4"/>
<proteinExistence type="predicted"/>
<protein>
    <recommendedName>
        <fullName evidence="3">F-box domain-containing protein</fullName>
    </recommendedName>
</protein>
<evidence type="ECO:0000313" key="2">
    <source>
        <dbReference type="Proteomes" id="UP001295794"/>
    </source>
</evidence>
<reference evidence="1" key="1">
    <citation type="submission" date="2023-11" db="EMBL/GenBank/DDBJ databases">
        <authorList>
            <person name="De Vega J J."/>
            <person name="De Vega J J."/>
        </authorList>
    </citation>
    <scope>NUCLEOTIDE SEQUENCE</scope>
</reference>
<organism evidence="1 2">
    <name type="scientific">Mycena citricolor</name>
    <dbReference type="NCBI Taxonomy" id="2018698"/>
    <lineage>
        <taxon>Eukaryota</taxon>
        <taxon>Fungi</taxon>
        <taxon>Dikarya</taxon>
        <taxon>Basidiomycota</taxon>
        <taxon>Agaricomycotina</taxon>
        <taxon>Agaricomycetes</taxon>
        <taxon>Agaricomycetidae</taxon>
        <taxon>Agaricales</taxon>
        <taxon>Marasmiineae</taxon>
        <taxon>Mycenaceae</taxon>
        <taxon>Mycena</taxon>
    </lineage>
</organism>
<accession>A0AAD2GUL4</accession>
<keyword evidence="2" id="KW-1185">Reference proteome</keyword>
<dbReference type="EMBL" id="CAVNYO010000045">
    <property type="protein sequence ID" value="CAK5263871.1"/>
    <property type="molecule type" value="Genomic_DNA"/>
</dbReference>
<sequence length="297" mass="32920">MGAPTPIPDLPPELLYQIFCTAVLDSDSLDITWSPHRLKAHRARSSLSPWTLAGVSSTWRAAALSCPHIWARVVLVVRPADVHCQARVDEQLRRAGQQELEVFCWGDNLDSAGAYAPEPPELVFPASLLAASGRWRALHLRLADFRHAAWTVREAISPHRDLQALERLSIVGDAEDDLGDVFGLGEVVPRLREVELVGVAGRGSPSALLPWSQLTHFRGVYSLPKLLDILRLTSNLRSSEIGIRPTFATSYQFCDPADPLIVLPHLRRLIFQDEEDHATIVKYLDAPNLQDLLCLGS</sequence>
<gene>
    <name evidence="1" type="ORF">MYCIT1_LOCUS3586</name>
</gene>